<proteinExistence type="predicted"/>
<dbReference type="Pfam" id="PF07409">
    <property type="entry name" value="GP46"/>
    <property type="match status" value="1"/>
</dbReference>
<gene>
    <name evidence="1" type="ORF">FHS31_000842</name>
</gene>
<evidence type="ECO:0000313" key="1">
    <source>
        <dbReference type="EMBL" id="NIJ07246.1"/>
    </source>
</evidence>
<sequence>MADISTIWSPSQGIGDWYLTNVVADIIIDETGSSVLDELGNAINDGLLAGGGDLVVGNDLGTAILISLFTDAAASADDAIPDTSGDPRGWWGDLSEDRPIGSKIWLRMRSKQTDLVLAQVKNDIETALQWLLDDGIAAAVDVMTQWMKAQTLGARVVVTRANGTTASLNFSWAWKEIV</sequence>
<evidence type="ECO:0000313" key="2">
    <source>
        <dbReference type="Proteomes" id="UP000727456"/>
    </source>
</evidence>
<dbReference type="Proteomes" id="UP000727456">
    <property type="component" value="Unassembled WGS sequence"/>
</dbReference>
<reference evidence="1 2" key="1">
    <citation type="submission" date="2020-03" db="EMBL/GenBank/DDBJ databases">
        <title>Genomic Encyclopedia of Type Strains, Phase III (KMG-III): the genomes of soil and plant-associated and newly described type strains.</title>
        <authorList>
            <person name="Whitman W."/>
        </authorList>
    </citation>
    <scope>NUCLEOTIDE SEQUENCE [LARGE SCALE GENOMIC DNA]</scope>
    <source>
        <strain evidence="1 2">CECT 8804</strain>
    </source>
</reference>
<protein>
    <submittedName>
        <fullName evidence="1">Phage gp46-like protein</fullName>
    </submittedName>
</protein>
<dbReference type="EMBL" id="JAAOZC010000002">
    <property type="protein sequence ID" value="NIJ07246.1"/>
    <property type="molecule type" value="Genomic_DNA"/>
</dbReference>
<dbReference type="RefSeq" id="WP_167072127.1">
    <property type="nucleotide sequence ID" value="NZ_JAAOZC010000002.1"/>
</dbReference>
<name>A0ABX0TNZ1_9SPHN</name>
<keyword evidence="2" id="KW-1185">Reference proteome</keyword>
<accession>A0ABX0TNZ1</accession>
<comment type="caution">
    <text evidence="1">The sequence shown here is derived from an EMBL/GenBank/DDBJ whole genome shotgun (WGS) entry which is preliminary data.</text>
</comment>
<dbReference type="InterPro" id="IPR010877">
    <property type="entry name" value="Phage_Mu_Gp46"/>
</dbReference>
<organism evidence="1 2">
    <name type="scientific">Sphingomonas vulcanisoli</name>
    <dbReference type="NCBI Taxonomy" id="1658060"/>
    <lineage>
        <taxon>Bacteria</taxon>
        <taxon>Pseudomonadati</taxon>
        <taxon>Pseudomonadota</taxon>
        <taxon>Alphaproteobacteria</taxon>
        <taxon>Sphingomonadales</taxon>
        <taxon>Sphingomonadaceae</taxon>
        <taxon>Sphingomonas</taxon>
    </lineage>
</organism>